<comment type="caution">
    <text evidence="6">The sequence shown here is derived from an EMBL/GenBank/DDBJ whole genome shotgun (WGS) entry which is preliminary data.</text>
</comment>
<evidence type="ECO:0000256" key="3">
    <source>
        <dbReference type="ARBA" id="ARBA00023134"/>
    </source>
</evidence>
<dbReference type="PANTHER" id="PTHR10903:SF184">
    <property type="entry name" value="GTP-BINDING PROTEIN A"/>
    <property type="match status" value="1"/>
</dbReference>
<dbReference type="Proteomes" id="UP001497497">
    <property type="component" value="Unassembled WGS sequence"/>
</dbReference>
<gene>
    <name evidence="6" type="ORF">GSLYS_00000052001</name>
</gene>
<dbReference type="SUPFAM" id="SSF52540">
    <property type="entry name" value="P-loop containing nucleoside triphosphate hydrolases"/>
    <property type="match status" value="1"/>
</dbReference>
<dbReference type="Gene3D" id="3.40.50.300">
    <property type="entry name" value="P-loop containing nucleotide triphosphate hydrolases"/>
    <property type="match status" value="1"/>
</dbReference>
<feature type="domain" description="AIG1-type G" evidence="5">
    <location>
        <begin position="4"/>
        <end position="214"/>
    </location>
</feature>
<organism evidence="6 7">
    <name type="scientific">Lymnaea stagnalis</name>
    <name type="common">Great pond snail</name>
    <name type="synonym">Helix stagnalis</name>
    <dbReference type="NCBI Taxonomy" id="6523"/>
    <lineage>
        <taxon>Eukaryota</taxon>
        <taxon>Metazoa</taxon>
        <taxon>Spiralia</taxon>
        <taxon>Lophotrochozoa</taxon>
        <taxon>Mollusca</taxon>
        <taxon>Gastropoda</taxon>
        <taxon>Heterobranchia</taxon>
        <taxon>Euthyneura</taxon>
        <taxon>Panpulmonata</taxon>
        <taxon>Hygrophila</taxon>
        <taxon>Lymnaeoidea</taxon>
        <taxon>Lymnaeidae</taxon>
        <taxon>Lymnaea</taxon>
    </lineage>
</organism>
<dbReference type="PROSITE" id="PS51720">
    <property type="entry name" value="G_AIG1"/>
    <property type="match status" value="1"/>
</dbReference>
<evidence type="ECO:0000256" key="2">
    <source>
        <dbReference type="ARBA" id="ARBA00022741"/>
    </source>
</evidence>
<dbReference type="EMBL" id="CAXITT010000001">
    <property type="protein sequence ID" value="CAL1525875.1"/>
    <property type="molecule type" value="Genomic_DNA"/>
</dbReference>
<evidence type="ECO:0000313" key="7">
    <source>
        <dbReference type="Proteomes" id="UP001497497"/>
    </source>
</evidence>
<sequence>MSGVTEYTLILVGKTGVGKSATGNTIAGASAFKVSDSSESVTSECQVKESQRFGFKLTVLDTPGVMDTAVNSDAAKEKTCREMIEAISKCPDSGKRALCLVLKYGERFTEENKKSLDILTRVFGDEFLAKFCVIIVTLGDVFDTEYEGKKSFNEWCQETKGELGTLLKQCQYRCVLFRNKTKIDDIKKSQMKELIKYVEELDEGYTDDKFTEAKKRHRRLLLEANLTKILDMFNTKNRLVYQDIDNMRLNEVEEKRVLVLKDKALTVLNEIDQEDEGVFYDSEEKSLLDVARVCSQQIIKKCDDLIHLAKLKKLKIKMQNEIMSLNHKCIDCTSSQCSLETVDKLEQKMKDLLEDYKRYGLDFSGGDLIKCQPSIDYEGDKEFVRENELSFFDDVKRQCDLLTKSLSRLKNGVVFETNRNEIQRKTQSLRRELDAVPNSEISTGHLTTIKTEAESLLQKWEEDDTMTEALEPLRELLRRVELKIKNCEINFTAEIIGGALSVASGAVSAIGGVAGLSKNFVALGVSKAAPGVASAMRASGDVVKSVVRWVGGKDSKAK</sequence>
<keyword evidence="3" id="KW-0342">GTP-binding</keyword>
<comment type="similarity">
    <text evidence="1">Belongs to the TRAFAC class TrmE-Era-EngA-EngB-Septin-like GTPase superfamily. AIG1/Toc34/Toc159-like paraseptin GTPase family. IAN subfamily.</text>
</comment>
<evidence type="ECO:0000313" key="6">
    <source>
        <dbReference type="EMBL" id="CAL1525875.1"/>
    </source>
</evidence>
<dbReference type="InterPro" id="IPR045058">
    <property type="entry name" value="GIMA/IAN/Toc"/>
</dbReference>
<keyword evidence="4" id="KW-0175">Coiled coil</keyword>
<dbReference type="GO" id="GO:0005525">
    <property type="term" value="F:GTP binding"/>
    <property type="evidence" value="ECO:0007669"/>
    <property type="project" value="UniProtKB-KW"/>
</dbReference>
<dbReference type="AlphaFoldDB" id="A0AAV2GWR1"/>
<dbReference type="PANTHER" id="PTHR10903">
    <property type="entry name" value="GTPASE, IMAP FAMILY MEMBER-RELATED"/>
    <property type="match status" value="1"/>
</dbReference>
<evidence type="ECO:0000259" key="5">
    <source>
        <dbReference type="PROSITE" id="PS51720"/>
    </source>
</evidence>
<keyword evidence="2" id="KW-0547">Nucleotide-binding</keyword>
<keyword evidence="7" id="KW-1185">Reference proteome</keyword>
<evidence type="ECO:0000256" key="1">
    <source>
        <dbReference type="ARBA" id="ARBA00008535"/>
    </source>
</evidence>
<name>A0AAV2GWR1_LYMST</name>
<reference evidence="6 7" key="1">
    <citation type="submission" date="2024-04" db="EMBL/GenBank/DDBJ databases">
        <authorList>
            <consortium name="Genoscope - CEA"/>
            <person name="William W."/>
        </authorList>
    </citation>
    <scope>NUCLEOTIDE SEQUENCE [LARGE SCALE GENOMIC DNA]</scope>
</reference>
<dbReference type="Pfam" id="PF04548">
    <property type="entry name" value="AIG1"/>
    <property type="match status" value="1"/>
</dbReference>
<dbReference type="FunFam" id="3.40.50.300:FF:000840">
    <property type="entry name" value="Immune-associated nucleotide-binding protein 9"/>
    <property type="match status" value="1"/>
</dbReference>
<proteinExistence type="inferred from homology"/>
<evidence type="ECO:0000256" key="4">
    <source>
        <dbReference type="SAM" id="Coils"/>
    </source>
</evidence>
<dbReference type="InterPro" id="IPR006703">
    <property type="entry name" value="G_AIG1"/>
</dbReference>
<protein>
    <recommendedName>
        <fullName evidence="5">AIG1-type G domain-containing protein</fullName>
    </recommendedName>
</protein>
<dbReference type="InterPro" id="IPR027417">
    <property type="entry name" value="P-loop_NTPase"/>
</dbReference>
<accession>A0AAV2GWR1</accession>
<feature type="coiled-coil region" evidence="4">
    <location>
        <begin position="308"/>
        <end position="362"/>
    </location>
</feature>